<dbReference type="KEGG" id="fox:FOXG_20887"/>
<evidence type="ECO:0000313" key="2">
    <source>
        <dbReference type="Proteomes" id="UP000009097"/>
    </source>
</evidence>
<evidence type="ECO:0000313" key="1">
    <source>
        <dbReference type="EMBL" id="KNB13705.1"/>
    </source>
</evidence>
<name>A0A0J9VSU0_FUSO4</name>
<organism evidence="1 2">
    <name type="scientific">Fusarium oxysporum f. sp. lycopersici (strain 4287 / CBS 123668 / FGSC 9935 / NRRL 34936)</name>
    <name type="common">Fusarium vascular wilt of tomato</name>
    <dbReference type="NCBI Taxonomy" id="426428"/>
    <lineage>
        <taxon>Eukaryota</taxon>
        <taxon>Fungi</taxon>
        <taxon>Dikarya</taxon>
        <taxon>Ascomycota</taxon>
        <taxon>Pezizomycotina</taxon>
        <taxon>Sordariomycetes</taxon>
        <taxon>Hypocreomycetidae</taxon>
        <taxon>Hypocreales</taxon>
        <taxon>Nectriaceae</taxon>
        <taxon>Fusarium</taxon>
        <taxon>Fusarium oxysporum species complex</taxon>
    </lineage>
</organism>
<reference evidence="1" key="1">
    <citation type="submission" date="2007-04" db="EMBL/GenBank/DDBJ databases">
        <authorList>
            <consortium name="The Broad Institute Genome Sequencing Platform"/>
            <person name="Birren B."/>
            <person name="Lander E."/>
            <person name="Galagan J."/>
            <person name="Nusbaum C."/>
            <person name="Devon K."/>
            <person name="Ma L.-J."/>
            <person name="Jaffe D."/>
            <person name="Butler J."/>
            <person name="Alvarez P."/>
            <person name="Gnerre S."/>
            <person name="Grabherr M."/>
            <person name="Kleber M."/>
            <person name="Mauceli E."/>
            <person name="Brockman W."/>
            <person name="MacCallum I.A."/>
            <person name="Young S."/>
            <person name="LaButti K."/>
            <person name="DeCaprio D."/>
            <person name="Crawford M."/>
            <person name="Koehrsen M."/>
            <person name="Engels R."/>
            <person name="Montgomery P."/>
            <person name="Pearson M."/>
            <person name="Howarth C."/>
            <person name="Larson L."/>
            <person name="White J."/>
            <person name="O'Leary S."/>
            <person name="Kodira C."/>
            <person name="Zeng Q."/>
            <person name="Yandava C."/>
            <person name="Alvarado L."/>
            <person name="Kistler C."/>
            <person name="Shim W.-B."/>
            <person name="Kang S."/>
            <person name="Woloshuk C."/>
        </authorList>
    </citation>
    <scope>NUCLEOTIDE SEQUENCE</scope>
    <source>
        <strain evidence="1">4287</strain>
    </source>
</reference>
<protein>
    <submittedName>
        <fullName evidence="1">Uncharacterized protein</fullName>
    </submittedName>
</protein>
<dbReference type="Proteomes" id="UP000009097">
    <property type="component" value="Unassembled WGS sequence"/>
</dbReference>
<accession>A0A0J9VSU0</accession>
<gene>
    <name evidence="1" type="ORF">FOXG_20887</name>
</gene>
<dbReference type="GeneID" id="28961593"/>
<sequence>MAESLLPAVHFEATMTTNIFSLPQPPMVCMGSISRVNTKLCHLDVTSRHKFIEALGINAPVDISNLLTKDSTKLRAGDHQREPWHFALFAIPNKSRLRIGEFATLDDGLSSILHDLLSLGENICRLGVTVDSFLPVECLQFTRCPIAINIYSSPDPESKARCERVLDGWKIYLQHPLFVPPGIQYSNPHLYDEVDLSRVGLSESLRDDQSMVGPRKNLREVQLCYLVFENLAPPELKEGLRYLLQKVWTSDSIETIRWSIGATTEKERKSLEKLLKGAELEYADKSYHEEKGLEWLVEPCPEASSKDQLLGKWEERILQTV</sequence>
<dbReference type="AlphaFoldDB" id="A0A0J9VSU0"/>
<dbReference type="EMBL" id="DS231713">
    <property type="protein sequence ID" value="KNB13705.1"/>
    <property type="molecule type" value="Genomic_DNA"/>
</dbReference>
<dbReference type="RefSeq" id="XP_018251750.1">
    <property type="nucleotide sequence ID" value="XM_018401206.1"/>
</dbReference>
<proteinExistence type="predicted"/>
<reference evidence="1" key="2">
    <citation type="journal article" date="2010" name="Nature">
        <title>Comparative genomics reveals mobile pathogenicity chromosomes in Fusarium.</title>
        <authorList>
            <person name="Ma L.J."/>
            <person name="van der Does H.C."/>
            <person name="Borkovich K.A."/>
            <person name="Coleman J.J."/>
            <person name="Daboussi M.J."/>
            <person name="Di Pietro A."/>
            <person name="Dufresne M."/>
            <person name="Freitag M."/>
            <person name="Grabherr M."/>
            <person name="Henrissat B."/>
            <person name="Houterman P.M."/>
            <person name="Kang S."/>
            <person name="Shim W.B."/>
            <person name="Woloshuk C."/>
            <person name="Xie X."/>
            <person name="Xu J.R."/>
            <person name="Antoniw J."/>
            <person name="Baker S.E."/>
            <person name="Bluhm B.H."/>
            <person name="Breakspear A."/>
            <person name="Brown D.W."/>
            <person name="Butchko R.A."/>
            <person name="Chapman S."/>
            <person name="Coulson R."/>
            <person name="Coutinho P.M."/>
            <person name="Danchin E.G."/>
            <person name="Diener A."/>
            <person name="Gale L.R."/>
            <person name="Gardiner D.M."/>
            <person name="Goff S."/>
            <person name="Hammond-Kosack K.E."/>
            <person name="Hilburn K."/>
            <person name="Hua-Van A."/>
            <person name="Jonkers W."/>
            <person name="Kazan K."/>
            <person name="Kodira C.D."/>
            <person name="Koehrsen M."/>
            <person name="Kumar L."/>
            <person name="Lee Y.H."/>
            <person name="Li L."/>
            <person name="Manners J.M."/>
            <person name="Miranda-Saavedra D."/>
            <person name="Mukherjee M."/>
            <person name="Park G."/>
            <person name="Park J."/>
            <person name="Park S.Y."/>
            <person name="Proctor R.H."/>
            <person name="Regev A."/>
            <person name="Ruiz-Roldan M.C."/>
            <person name="Sain D."/>
            <person name="Sakthikumar S."/>
            <person name="Sykes S."/>
            <person name="Schwartz D.C."/>
            <person name="Turgeon B.G."/>
            <person name="Wapinski I."/>
            <person name="Yoder O."/>
            <person name="Young S."/>
            <person name="Zeng Q."/>
            <person name="Zhou S."/>
            <person name="Galagan J."/>
            <person name="Cuomo C.A."/>
            <person name="Kistler H.C."/>
            <person name="Rep M."/>
        </authorList>
    </citation>
    <scope>NUCLEOTIDE SEQUENCE [LARGE SCALE GENOMIC DNA]</scope>
    <source>
        <strain evidence="1">4287</strain>
    </source>
</reference>
<dbReference type="VEuPathDB" id="FungiDB:FOXG_20887"/>
<dbReference type="OrthoDB" id="5075859at2759"/>